<dbReference type="PANTHER" id="PTHR44147:SF2">
    <property type="entry name" value="DEHYDROGENASE_REDUCTASE SDR FAMILY MEMBER 1"/>
    <property type="match status" value="1"/>
</dbReference>
<dbReference type="Pfam" id="PF00106">
    <property type="entry name" value="adh_short"/>
    <property type="match status" value="1"/>
</dbReference>
<dbReference type="InterPro" id="IPR002347">
    <property type="entry name" value="SDR_fam"/>
</dbReference>
<gene>
    <name evidence="1" type="ORF">CHC_T00006141001</name>
</gene>
<dbReference type="GeneID" id="17326015"/>
<dbReference type="OMA" id="EFFGFNR"/>
<dbReference type="Gramene" id="CDF38406">
    <property type="protein sequence ID" value="CDF38406"/>
    <property type="gene ID" value="CHC_T00006141001"/>
</dbReference>
<name>R7QLQ4_CHOCR</name>
<dbReference type="KEGG" id="ccp:CHC_T00006141001"/>
<dbReference type="PhylomeDB" id="R7QLQ4"/>
<evidence type="ECO:0000313" key="1">
    <source>
        <dbReference type="EMBL" id="CDF38406.1"/>
    </source>
</evidence>
<dbReference type="InterPro" id="IPR036291">
    <property type="entry name" value="NAD(P)-bd_dom_sf"/>
</dbReference>
<reference evidence="2" key="1">
    <citation type="journal article" date="2013" name="Proc. Natl. Acad. Sci. U.S.A.">
        <title>Genome structure and metabolic features in the red seaweed Chondrus crispus shed light on evolution of the Archaeplastida.</title>
        <authorList>
            <person name="Collen J."/>
            <person name="Porcel B."/>
            <person name="Carre W."/>
            <person name="Ball S.G."/>
            <person name="Chaparro C."/>
            <person name="Tonon T."/>
            <person name="Barbeyron T."/>
            <person name="Michel G."/>
            <person name="Noel B."/>
            <person name="Valentin K."/>
            <person name="Elias M."/>
            <person name="Artiguenave F."/>
            <person name="Arun A."/>
            <person name="Aury J.M."/>
            <person name="Barbosa-Neto J.F."/>
            <person name="Bothwell J.H."/>
            <person name="Bouget F.Y."/>
            <person name="Brillet L."/>
            <person name="Cabello-Hurtado F."/>
            <person name="Capella-Gutierrez S."/>
            <person name="Charrier B."/>
            <person name="Cladiere L."/>
            <person name="Cock J.M."/>
            <person name="Coelho S.M."/>
            <person name="Colleoni C."/>
            <person name="Czjzek M."/>
            <person name="Da Silva C."/>
            <person name="Delage L."/>
            <person name="Denoeud F."/>
            <person name="Deschamps P."/>
            <person name="Dittami S.M."/>
            <person name="Gabaldon T."/>
            <person name="Gachon C.M."/>
            <person name="Groisillier A."/>
            <person name="Herve C."/>
            <person name="Jabbari K."/>
            <person name="Katinka M."/>
            <person name="Kloareg B."/>
            <person name="Kowalczyk N."/>
            <person name="Labadie K."/>
            <person name="Leblanc C."/>
            <person name="Lopez P.J."/>
            <person name="McLachlan D.H."/>
            <person name="Meslet-Cladiere L."/>
            <person name="Moustafa A."/>
            <person name="Nehr Z."/>
            <person name="Nyvall Collen P."/>
            <person name="Panaud O."/>
            <person name="Partensky F."/>
            <person name="Poulain J."/>
            <person name="Rensing S.A."/>
            <person name="Rousvoal S."/>
            <person name="Samson G."/>
            <person name="Symeonidi A."/>
            <person name="Weissenbach J."/>
            <person name="Zambounis A."/>
            <person name="Wincker P."/>
            <person name="Boyen C."/>
        </authorList>
    </citation>
    <scope>NUCLEOTIDE SEQUENCE [LARGE SCALE GENOMIC DNA]</scope>
    <source>
        <strain evidence="2">cv. Stackhouse</strain>
    </source>
</reference>
<proteinExistence type="predicted"/>
<organism evidence="1 2">
    <name type="scientific">Chondrus crispus</name>
    <name type="common">Carrageen Irish moss</name>
    <name type="synonym">Polymorpha crispa</name>
    <dbReference type="NCBI Taxonomy" id="2769"/>
    <lineage>
        <taxon>Eukaryota</taxon>
        <taxon>Rhodophyta</taxon>
        <taxon>Florideophyceae</taxon>
        <taxon>Rhodymeniophycidae</taxon>
        <taxon>Gigartinales</taxon>
        <taxon>Gigartinaceae</taxon>
        <taxon>Chondrus</taxon>
    </lineage>
</organism>
<dbReference type="SUPFAM" id="SSF51735">
    <property type="entry name" value="NAD(P)-binding Rossmann-fold domains"/>
    <property type="match status" value="1"/>
</dbReference>
<dbReference type="Proteomes" id="UP000012073">
    <property type="component" value="Unassembled WGS sequence"/>
</dbReference>
<dbReference type="EMBL" id="HG001932">
    <property type="protein sequence ID" value="CDF38406.1"/>
    <property type="molecule type" value="Genomic_DNA"/>
</dbReference>
<accession>R7QLQ4</accession>
<dbReference type="STRING" id="2769.R7QLQ4"/>
<dbReference type="OrthoDB" id="5327538at2759"/>
<dbReference type="RefSeq" id="XP_005718299.1">
    <property type="nucleotide sequence ID" value="XM_005718242.1"/>
</dbReference>
<sequence length="344" mass="37460">MSLLKGRNVVVTGATRGIGRGIAIGLGEQGANVYITGRTKGPGPGSLEEIAERIREVGGNCDYFVVDHSDDKQIEDLFAQLATRLAADGSKLDFFVNNAYSAVHFLTSSAEVPFWKKSVKNPSVPDPDSNPGDYWDCVNGVGLRNNFICSTRAIRMMEPHGSGMIINITSWGGMTSLFDPVYSIGKQAIDRMAAELALAAPEGVKSIAFCPGFVTTDVLLEVATKLAEEAQRQGQDQQPEILPLWNAESPRFVGKVLAALLTEKGEPLWDKMNGKVVIAAEVADVLDVTEDDGFRPLSFRSIRYFLMSQVGFLIHSPLRLLIPRTLKASWPAVRWGAGAAKYWN</sequence>
<protein>
    <submittedName>
        <fullName evidence="1">Uncharacterized protein</fullName>
    </submittedName>
</protein>
<dbReference type="PANTHER" id="PTHR44147">
    <property type="entry name" value="DEHYDROGENASE/REDUCTASE SDR FAMILY MEMBER 1"/>
    <property type="match status" value="1"/>
</dbReference>
<keyword evidence="2" id="KW-1185">Reference proteome</keyword>
<dbReference type="AlphaFoldDB" id="R7QLQ4"/>
<dbReference type="Gene3D" id="3.40.50.720">
    <property type="entry name" value="NAD(P)-binding Rossmann-like Domain"/>
    <property type="match status" value="1"/>
</dbReference>
<dbReference type="PRINTS" id="PR00081">
    <property type="entry name" value="GDHRDH"/>
</dbReference>
<evidence type="ECO:0000313" key="2">
    <source>
        <dbReference type="Proteomes" id="UP000012073"/>
    </source>
</evidence>